<evidence type="ECO:0000256" key="1">
    <source>
        <dbReference type="SAM" id="Coils"/>
    </source>
</evidence>
<sequence>MQCNGEDPCHRCTNAGLECAFDHSRRESKDELRAEIERLRRIDERNEALLDALSSMEDADTYSTVAQRLMDSTVTRDSIYNDLPDHLKAVGQPEPTPAAVVAPSFTSSLAGYLVRSGHQQQHPAGDVPALSRCVAGFIVRDR</sequence>
<dbReference type="EMBL" id="LSBH01000021">
    <property type="protein sequence ID" value="OAQ62582.1"/>
    <property type="molecule type" value="Genomic_DNA"/>
</dbReference>
<accession>A0A179FAT8</accession>
<feature type="coiled-coil region" evidence="1">
    <location>
        <begin position="25"/>
        <end position="59"/>
    </location>
</feature>
<dbReference type="AlphaFoldDB" id="A0A179FAT8"/>
<dbReference type="GO" id="GO:0008270">
    <property type="term" value="F:zinc ion binding"/>
    <property type="evidence" value="ECO:0007669"/>
    <property type="project" value="InterPro"/>
</dbReference>
<reference evidence="2 3" key="1">
    <citation type="submission" date="2016-01" db="EMBL/GenBank/DDBJ databases">
        <title>Biosynthesis of antibiotic leucinostatins and their inhibition on Phytophthora in bio-control Purpureocillium lilacinum.</title>
        <authorList>
            <person name="Wang G."/>
            <person name="Liu Z."/>
            <person name="Lin R."/>
            <person name="Li E."/>
            <person name="Mao Z."/>
            <person name="Ling J."/>
            <person name="Yin W."/>
            <person name="Xie B."/>
        </authorList>
    </citation>
    <scope>NUCLEOTIDE SEQUENCE [LARGE SCALE GENOMIC DNA]</scope>
    <source>
        <strain evidence="2">PLBJ-1</strain>
    </source>
</reference>
<dbReference type="Proteomes" id="UP000078240">
    <property type="component" value="Unassembled WGS sequence"/>
</dbReference>
<evidence type="ECO:0000313" key="3">
    <source>
        <dbReference type="Proteomes" id="UP000078240"/>
    </source>
</evidence>
<dbReference type="Gene3D" id="4.10.240.10">
    <property type="entry name" value="Zn(2)-C6 fungal-type DNA-binding domain"/>
    <property type="match status" value="1"/>
</dbReference>
<keyword evidence="1" id="KW-0175">Coiled coil</keyword>
<name>A0A179FAT8_PURLI</name>
<protein>
    <submittedName>
        <fullName evidence="2">Fungal zn(2)-Cys(6) binuclear cluster domain-containing protein</fullName>
    </submittedName>
</protein>
<gene>
    <name evidence="2" type="ORF">VFPBJ_11384</name>
</gene>
<evidence type="ECO:0000313" key="2">
    <source>
        <dbReference type="EMBL" id="OAQ62582.1"/>
    </source>
</evidence>
<proteinExistence type="predicted"/>
<organism evidence="2 3">
    <name type="scientific">Purpureocillium lilacinum</name>
    <name type="common">Paecilomyces lilacinus</name>
    <dbReference type="NCBI Taxonomy" id="33203"/>
    <lineage>
        <taxon>Eukaryota</taxon>
        <taxon>Fungi</taxon>
        <taxon>Dikarya</taxon>
        <taxon>Ascomycota</taxon>
        <taxon>Pezizomycotina</taxon>
        <taxon>Sordariomycetes</taxon>
        <taxon>Hypocreomycetidae</taxon>
        <taxon>Hypocreales</taxon>
        <taxon>Ophiocordycipitaceae</taxon>
        <taxon>Purpureocillium</taxon>
    </lineage>
</organism>
<comment type="caution">
    <text evidence="2">The sequence shown here is derived from an EMBL/GenBank/DDBJ whole genome shotgun (WGS) entry which is preliminary data.</text>
</comment>
<dbReference type="InterPro" id="IPR036864">
    <property type="entry name" value="Zn2-C6_fun-type_DNA-bd_sf"/>
</dbReference>
<dbReference type="GO" id="GO:0000981">
    <property type="term" value="F:DNA-binding transcription factor activity, RNA polymerase II-specific"/>
    <property type="evidence" value="ECO:0007669"/>
    <property type="project" value="InterPro"/>
</dbReference>